<evidence type="ECO:0000313" key="2">
    <source>
        <dbReference type="Proteomes" id="UP000676601"/>
    </source>
</evidence>
<organism evidence="1 2">
    <name type="scientific">Paenibacillus cineris</name>
    <dbReference type="NCBI Taxonomy" id="237530"/>
    <lineage>
        <taxon>Bacteria</taxon>
        <taxon>Bacillati</taxon>
        <taxon>Bacillota</taxon>
        <taxon>Bacilli</taxon>
        <taxon>Bacillales</taxon>
        <taxon>Paenibacillaceae</taxon>
        <taxon>Paenibacillus</taxon>
    </lineage>
</organism>
<reference evidence="1 2" key="1">
    <citation type="submission" date="2021-03" db="EMBL/GenBank/DDBJ databases">
        <title>Antimicrobial resistance genes in bacteria isolated from Japanese honey, and their potential for conferring macrolide and lincosamide resistance in the American foulbrood pathogen Paenibacillus larvae.</title>
        <authorList>
            <person name="Okamoto M."/>
            <person name="Kumagai M."/>
            <person name="Kanamori H."/>
            <person name="Takamatsu D."/>
        </authorList>
    </citation>
    <scope>NUCLEOTIDE SEQUENCE [LARGE SCALE GENOMIC DNA]</scope>
    <source>
        <strain evidence="1 2">J21TS7</strain>
    </source>
</reference>
<keyword evidence="2" id="KW-1185">Reference proteome</keyword>
<evidence type="ECO:0008006" key="3">
    <source>
        <dbReference type="Google" id="ProtNLM"/>
    </source>
</evidence>
<proteinExistence type="predicted"/>
<dbReference type="RefSeq" id="WP_212985965.1">
    <property type="nucleotide sequence ID" value="NZ_BORU01000005.1"/>
</dbReference>
<sequence length="199" mass="23864">MIARDKAILADLERFRCLSRDDIAELHFSHTKHPVTHTNMVLKRLRRDGLIRCSTERRKYIYFSAERTMKTDSQKINHFLAIAEFFRQVRRFEIPRMFQVEPKLGGKGLPEPDAFMIWKGVPWYVEIQRTQFSQKVMNEKLNRYEGFYVGGEWEKEPWQPAGKKLFPYLWIVGVGRYRVEGRPYRVFQSTVDDMIKRIK</sequence>
<name>A0ABQ4LNW0_9BACL</name>
<dbReference type="EMBL" id="BORU01000005">
    <property type="protein sequence ID" value="GIO57945.1"/>
    <property type="molecule type" value="Genomic_DNA"/>
</dbReference>
<gene>
    <name evidence="1" type="ORF">J21TS7_62630</name>
</gene>
<evidence type="ECO:0000313" key="1">
    <source>
        <dbReference type="EMBL" id="GIO57945.1"/>
    </source>
</evidence>
<dbReference type="Proteomes" id="UP000676601">
    <property type="component" value="Unassembled WGS sequence"/>
</dbReference>
<accession>A0ABQ4LNW0</accession>
<protein>
    <recommendedName>
        <fullName evidence="3">Replication-relaxation</fullName>
    </recommendedName>
</protein>
<comment type="caution">
    <text evidence="1">The sequence shown here is derived from an EMBL/GenBank/DDBJ whole genome shotgun (WGS) entry which is preliminary data.</text>
</comment>